<keyword evidence="2" id="KW-1185">Reference proteome</keyword>
<sequence length="165" mass="18365">MAATTRDELPATNLKEYRKLEALIADLSGEQATIKDDDDTSIKDVIGHRAHWIDLFLGRYEDGQAGKEVSFPAPGYKWNQLKAYNAALREAQAGLSWDEAREPLSANHARLVAFVTRHDDADLYGGPMQGASNDWTPGRWAQAAGPSHCRSAAKHIRQILKRRAR</sequence>
<protein>
    <recommendedName>
        <fullName evidence="3">DfsB family protein</fullName>
    </recommendedName>
</protein>
<comment type="caution">
    <text evidence="1">The sequence shown here is derived from an EMBL/GenBank/DDBJ whole genome shotgun (WGS) entry which is preliminary data.</text>
</comment>
<dbReference type="Gene3D" id="1.20.120.450">
    <property type="entry name" value="dinb family like domain"/>
    <property type="match status" value="1"/>
</dbReference>
<reference evidence="1 2" key="1">
    <citation type="submission" date="2007-10" db="EMBL/GenBank/DDBJ databases">
        <authorList>
            <person name="Wagner-Dobler I."/>
            <person name="Ferriera S."/>
            <person name="Johnson J."/>
            <person name="Kravitz S."/>
            <person name="Beeson K."/>
            <person name="Sutton G."/>
            <person name="Rogers Y.-H."/>
            <person name="Friedman R."/>
            <person name="Frazier M."/>
            <person name="Venter J.C."/>
        </authorList>
    </citation>
    <scope>NUCLEOTIDE SEQUENCE [LARGE SCALE GENOMIC DNA]</scope>
    <source>
        <strain evidence="1 2">DFL-43</strain>
    </source>
</reference>
<dbReference type="eggNOG" id="COG4283">
    <property type="taxonomic scope" value="Bacteria"/>
</dbReference>
<dbReference type="Pfam" id="PF08020">
    <property type="entry name" value="DUF1706"/>
    <property type="match status" value="1"/>
</dbReference>
<dbReference type="InterPro" id="IPR034660">
    <property type="entry name" value="DinB/YfiT-like"/>
</dbReference>
<dbReference type="OrthoDB" id="5347938at2"/>
<dbReference type="SUPFAM" id="SSF109854">
    <property type="entry name" value="DinB/YfiT-like putative metalloenzymes"/>
    <property type="match status" value="1"/>
</dbReference>
<dbReference type="EMBL" id="ABIA03000005">
    <property type="protein sequence ID" value="EDQ35218.1"/>
    <property type="molecule type" value="Genomic_DNA"/>
</dbReference>
<dbReference type="InterPro" id="IPR012550">
    <property type="entry name" value="DUF1706"/>
</dbReference>
<reference evidence="1 2" key="2">
    <citation type="submission" date="2012-06" db="EMBL/GenBank/DDBJ databases">
        <authorList>
            <person name="Fiebig A."/>
        </authorList>
    </citation>
    <scope>NUCLEOTIDE SEQUENCE [LARGE SCALE GENOMIC DNA]</scope>
    <source>
        <strain evidence="1 2">DFL-43</strain>
    </source>
</reference>
<name>A9CUI9_HOEPD</name>
<evidence type="ECO:0000313" key="2">
    <source>
        <dbReference type="Proteomes" id="UP000004291"/>
    </source>
</evidence>
<evidence type="ECO:0008006" key="3">
    <source>
        <dbReference type="Google" id="ProtNLM"/>
    </source>
</evidence>
<organism evidence="1 2">
    <name type="scientific">Hoeflea phototrophica (strain DSM 17068 / NCIMB 14078 / DFL-43)</name>
    <dbReference type="NCBI Taxonomy" id="411684"/>
    <lineage>
        <taxon>Bacteria</taxon>
        <taxon>Pseudomonadati</taxon>
        <taxon>Pseudomonadota</taxon>
        <taxon>Alphaproteobacteria</taxon>
        <taxon>Hyphomicrobiales</taxon>
        <taxon>Rhizobiaceae</taxon>
        <taxon>Hoeflea</taxon>
    </lineage>
</organism>
<dbReference type="AlphaFoldDB" id="A9CUI9"/>
<dbReference type="PANTHER" id="PTHR40658:SF4">
    <property type="entry name" value="HYPOTHETICAL CYTOSOLIC PROTEIN"/>
    <property type="match status" value="1"/>
</dbReference>
<gene>
    <name evidence="1" type="ORF">HPDFL43_18527</name>
</gene>
<proteinExistence type="predicted"/>
<accession>A9CUI9</accession>
<evidence type="ECO:0000313" key="1">
    <source>
        <dbReference type="EMBL" id="EDQ35218.1"/>
    </source>
</evidence>
<dbReference type="RefSeq" id="WP_007199449.1">
    <property type="nucleotide sequence ID" value="NZ_CM002917.1"/>
</dbReference>
<dbReference type="PANTHER" id="PTHR40658">
    <property type="match status" value="1"/>
</dbReference>
<dbReference type="STRING" id="411684.HPDFL43_18527"/>
<dbReference type="HOGENOM" id="CLU_1649856_0_0_5"/>
<dbReference type="Proteomes" id="UP000004291">
    <property type="component" value="Chromosome"/>
</dbReference>